<dbReference type="EMBL" id="LGRX02009320">
    <property type="protein sequence ID" value="KAK3271858.1"/>
    <property type="molecule type" value="Genomic_DNA"/>
</dbReference>
<gene>
    <name evidence="1" type="ORF">CYMTET_19817</name>
</gene>
<comment type="caution">
    <text evidence="1">The sequence shown here is derived from an EMBL/GenBank/DDBJ whole genome shotgun (WGS) entry which is preliminary data.</text>
</comment>
<dbReference type="Proteomes" id="UP001190700">
    <property type="component" value="Unassembled WGS sequence"/>
</dbReference>
<reference evidence="1 2" key="1">
    <citation type="journal article" date="2015" name="Genome Biol. Evol.">
        <title>Comparative Genomics of a Bacterivorous Green Alga Reveals Evolutionary Causalities and Consequences of Phago-Mixotrophic Mode of Nutrition.</title>
        <authorList>
            <person name="Burns J.A."/>
            <person name="Paasch A."/>
            <person name="Narechania A."/>
            <person name="Kim E."/>
        </authorList>
    </citation>
    <scope>NUCLEOTIDE SEQUENCE [LARGE SCALE GENOMIC DNA]</scope>
    <source>
        <strain evidence="1 2">PLY_AMNH</strain>
    </source>
</reference>
<name>A0AAE0G5D7_9CHLO</name>
<protein>
    <submittedName>
        <fullName evidence="1">Uncharacterized protein</fullName>
    </submittedName>
</protein>
<proteinExistence type="predicted"/>
<evidence type="ECO:0000313" key="2">
    <source>
        <dbReference type="Proteomes" id="UP001190700"/>
    </source>
</evidence>
<keyword evidence="2" id="KW-1185">Reference proteome</keyword>
<organism evidence="1 2">
    <name type="scientific">Cymbomonas tetramitiformis</name>
    <dbReference type="NCBI Taxonomy" id="36881"/>
    <lineage>
        <taxon>Eukaryota</taxon>
        <taxon>Viridiplantae</taxon>
        <taxon>Chlorophyta</taxon>
        <taxon>Pyramimonadophyceae</taxon>
        <taxon>Pyramimonadales</taxon>
        <taxon>Pyramimonadaceae</taxon>
        <taxon>Cymbomonas</taxon>
    </lineage>
</organism>
<accession>A0AAE0G5D7</accession>
<sequence>MGGYENDMYAEQFQASLEGDDSERFDALCFLAGGKPEMCDVMSAFSFGITEDRAPGAIGEYAARNTSVYVDASVGGFTVGGVAGEVAIFTTMTIDDDAPSTLPRATVERADSEDAGMHPVAALKCRLCGSTSSATGPLRT</sequence>
<dbReference type="AlphaFoldDB" id="A0AAE0G5D7"/>
<evidence type="ECO:0000313" key="1">
    <source>
        <dbReference type="EMBL" id="KAK3271858.1"/>
    </source>
</evidence>